<dbReference type="OrthoDB" id="4989419at2"/>
<dbReference type="Proteomes" id="UP000035034">
    <property type="component" value="Unassembled WGS sequence"/>
</dbReference>
<dbReference type="STRING" id="1077974.GOEFS_069_00130"/>
<evidence type="ECO:0000256" key="4">
    <source>
        <dbReference type="ARBA" id="ARBA00023136"/>
    </source>
</evidence>
<feature type="domain" description="Integral membrane bound transporter" evidence="6">
    <location>
        <begin position="299"/>
        <end position="424"/>
    </location>
</feature>
<evidence type="ECO:0000256" key="2">
    <source>
        <dbReference type="ARBA" id="ARBA00022692"/>
    </source>
</evidence>
<comment type="caution">
    <text evidence="7">The sequence shown here is derived from an EMBL/GenBank/DDBJ whole genome shotgun (WGS) entry which is preliminary data.</text>
</comment>
<evidence type="ECO:0000256" key="5">
    <source>
        <dbReference type="SAM" id="Phobius"/>
    </source>
</evidence>
<keyword evidence="8" id="KW-1185">Reference proteome</keyword>
<evidence type="ECO:0000256" key="1">
    <source>
        <dbReference type="ARBA" id="ARBA00004141"/>
    </source>
</evidence>
<feature type="transmembrane region" description="Helical" evidence="5">
    <location>
        <begin position="412"/>
        <end position="430"/>
    </location>
</feature>
<dbReference type="AlphaFoldDB" id="H0R1D6"/>
<organism evidence="7 8">
    <name type="scientific">Gordonia effusa NBRC 100432</name>
    <dbReference type="NCBI Taxonomy" id="1077974"/>
    <lineage>
        <taxon>Bacteria</taxon>
        <taxon>Bacillati</taxon>
        <taxon>Actinomycetota</taxon>
        <taxon>Actinomycetes</taxon>
        <taxon>Mycobacteriales</taxon>
        <taxon>Gordoniaceae</taxon>
        <taxon>Gordonia</taxon>
    </lineage>
</organism>
<keyword evidence="2 5" id="KW-0812">Transmembrane</keyword>
<dbReference type="Pfam" id="PF13515">
    <property type="entry name" value="FUSC_2"/>
    <property type="match status" value="1"/>
</dbReference>
<reference evidence="7 8" key="1">
    <citation type="submission" date="2011-12" db="EMBL/GenBank/DDBJ databases">
        <title>Whole genome shotgun sequence of Gordonia effusa NBRC 100432.</title>
        <authorList>
            <person name="Yoshida I."/>
            <person name="Takarada H."/>
            <person name="Hosoyama A."/>
            <person name="Tsuchikane K."/>
            <person name="Katsumata H."/>
            <person name="Yamazaki S."/>
            <person name="Fujita N."/>
        </authorList>
    </citation>
    <scope>NUCLEOTIDE SEQUENCE [LARGE SCALE GENOMIC DNA]</scope>
    <source>
        <strain evidence="7 8">NBRC 100432</strain>
    </source>
</reference>
<comment type="subcellular location">
    <subcellularLocation>
        <location evidence="1">Membrane</location>
        <topology evidence="1">Multi-pass membrane protein</topology>
    </subcellularLocation>
</comment>
<keyword evidence="4 5" id="KW-0472">Membrane</keyword>
<dbReference type="GO" id="GO:0016020">
    <property type="term" value="C:membrane"/>
    <property type="evidence" value="ECO:0007669"/>
    <property type="project" value="UniProtKB-SubCell"/>
</dbReference>
<feature type="transmembrane region" description="Helical" evidence="5">
    <location>
        <begin position="284"/>
        <end position="307"/>
    </location>
</feature>
<dbReference type="RefSeq" id="WP_007318223.1">
    <property type="nucleotide sequence ID" value="NZ_BAEH01000069.1"/>
</dbReference>
<keyword evidence="3 5" id="KW-1133">Transmembrane helix</keyword>
<gene>
    <name evidence="7" type="ORF">GOEFS_069_00130</name>
</gene>
<feature type="transmembrane region" description="Helical" evidence="5">
    <location>
        <begin position="74"/>
        <end position="96"/>
    </location>
</feature>
<feature type="transmembrane region" description="Helical" evidence="5">
    <location>
        <begin position="361"/>
        <end position="391"/>
    </location>
</feature>
<evidence type="ECO:0000313" key="8">
    <source>
        <dbReference type="Proteomes" id="UP000035034"/>
    </source>
</evidence>
<dbReference type="eggNOG" id="COG4129">
    <property type="taxonomic scope" value="Bacteria"/>
</dbReference>
<feature type="transmembrane region" description="Helical" evidence="5">
    <location>
        <begin position="39"/>
        <end position="62"/>
    </location>
</feature>
<protein>
    <recommendedName>
        <fullName evidence="6">Integral membrane bound transporter domain-containing protein</fullName>
    </recommendedName>
</protein>
<feature type="transmembrane region" description="Helical" evidence="5">
    <location>
        <begin position="135"/>
        <end position="151"/>
    </location>
</feature>
<sequence length="548" mass="57294">MTAPPSRPHIGRAFLSTPGLGTRWPVAVRAAVTLAIPALALWVAGQGAYALLVALGTFAMLYGEDRPFRIRWRVVTIVGAILIASVAASAYLAHFLQSHVTSADVRESVLVAVMAALTGAAVFTGTSLRAGPPGPMFVVLTAGVGWVIVTHGVAPEIVIGCTALGVASSLVVSMTPMLWARHTPQTVAIDAAIAAVDSYLDAASSNTAALAAQASRNIAGEQMHNAWTVLHDAAQTDGILADRLWAAHRRLAGAAGVAASDFAPPLPRPSVVHRLPKSAHAHTLPAYIAGRAIIAALIAGGLSILLGLGRPDWAIIAVVLVLQMGPDRVRGSLRGAQRMLGTSLGLVLFVVVALAEPNHLILILLVIALQFLIELTVASNYGLAATFITPLALLMSSPRGAEAVWETAGNRLAETMIGVLLAIASLWALWPKGHRATLELAHRRTLTESRDVLDIAITQSPLTPPVSAMRRDLQWTLLGADTAGTNAALDEPHWSKKQWPHHLSVCGAGYDVLAACWQAPTGKPVSAADGQTLTERLSSLNAGSQPGD</sequence>
<dbReference type="EMBL" id="BAEH01000069">
    <property type="protein sequence ID" value="GAB18887.1"/>
    <property type="molecule type" value="Genomic_DNA"/>
</dbReference>
<feature type="transmembrane region" description="Helical" evidence="5">
    <location>
        <begin position="157"/>
        <end position="179"/>
    </location>
</feature>
<evidence type="ECO:0000313" key="7">
    <source>
        <dbReference type="EMBL" id="GAB18887.1"/>
    </source>
</evidence>
<evidence type="ECO:0000256" key="3">
    <source>
        <dbReference type="ARBA" id="ARBA00022989"/>
    </source>
</evidence>
<accession>H0R1D6</accession>
<name>H0R1D6_9ACTN</name>
<proteinExistence type="predicted"/>
<dbReference type="InterPro" id="IPR049453">
    <property type="entry name" value="Memb_transporter_dom"/>
</dbReference>
<feature type="transmembrane region" description="Helical" evidence="5">
    <location>
        <begin position="108"/>
        <end position="128"/>
    </location>
</feature>
<evidence type="ECO:0000259" key="6">
    <source>
        <dbReference type="Pfam" id="PF13515"/>
    </source>
</evidence>